<name>A0A482WND2_LAOST</name>
<dbReference type="STRING" id="195883.A0A482WND2"/>
<proteinExistence type="predicted"/>
<dbReference type="Gene3D" id="2.60.40.4060">
    <property type="entry name" value="Reeler domain"/>
    <property type="match status" value="1"/>
</dbReference>
<evidence type="ECO:0000259" key="2">
    <source>
        <dbReference type="PROSITE" id="PS51019"/>
    </source>
</evidence>
<reference evidence="3 4" key="1">
    <citation type="journal article" date="2017" name="Gigascience">
        <title>Genome sequence of the small brown planthopper, Laodelphax striatellus.</title>
        <authorList>
            <person name="Zhu J."/>
            <person name="Jiang F."/>
            <person name="Wang X."/>
            <person name="Yang P."/>
            <person name="Bao Y."/>
            <person name="Zhao W."/>
            <person name="Wang W."/>
            <person name="Lu H."/>
            <person name="Wang Q."/>
            <person name="Cui N."/>
            <person name="Li J."/>
            <person name="Chen X."/>
            <person name="Luo L."/>
            <person name="Yu J."/>
            <person name="Kang L."/>
            <person name="Cui F."/>
        </authorList>
    </citation>
    <scope>NUCLEOTIDE SEQUENCE [LARGE SCALE GENOMIC DNA]</scope>
    <source>
        <strain evidence="3">Lst14</strain>
    </source>
</reference>
<dbReference type="InterPro" id="IPR002861">
    <property type="entry name" value="Reeler_dom"/>
</dbReference>
<sequence>MAVKFVLFGSLLCLSIVQRVHSFATGAPTGACQDLVPQHGVDGQKSASPYVIQPALTKIKPGGKTEIVIFAPKRQSFKGFIVQARVGEIPYGTFEPSSQYSLLDCSNGKRNTATHKNADEKQNVTLVWTAPAKLRESVKFTATVAKNGGEFWIAQKSVPVQIQ</sequence>
<dbReference type="InParanoid" id="A0A482WND2"/>
<organism evidence="3 4">
    <name type="scientific">Laodelphax striatellus</name>
    <name type="common">Small brown planthopper</name>
    <name type="synonym">Delphax striatella</name>
    <dbReference type="NCBI Taxonomy" id="195883"/>
    <lineage>
        <taxon>Eukaryota</taxon>
        <taxon>Metazoa</taxon>
        <taxon>Ecdysozoa</taxon>
        <taxon>Arthropoda</taxon>
        <taxon>Hexapoda</taxon>
        <taxon>Insecta</taxon>
        <taxon>Pterygota</taxon>
        <taxon>Neoptera</taxon>
        <taxon>Paraneoptera</taxon>
        <taxon>Hemiptera</taxon>
        <taxon>Auchenorrhyncha</taxon>
        <taxon>Fulgoroidea</taxon>
        <taxon>Delphacidae</taxon>
        <taxon>Criomorphinae</taxon>
        <taxon>Laodelphax</taxon>
    </lineage>
</organism>
<feature type="domain" description="Reelin" evidence="2">
    <location>
        <begin position="9"/>
        <end position="163"/>
    </location>
</feature>
<keyword evidence="1" id="KW-0732">Signal</keyword>
<feature type="chain" id="PRO_5019812589" description="Reelin domain-containing protein" evidence="1">
    <location>
        <begin position="23"/>
        <end position="163"/>
    </location>
</feature>
<dbReference type="CDD" id="cd08544">
    <property type="entry name" value="Reeler"/>
    <property type="match status" value="1"/>
</dbReference>
<keyword evidence="4" id="KW-1185">Reference proteome</keyword>
<evidence type="ECO:0000256" key="1">
    <source>
        <dbReference type="SAM" id="SignalP"/>
    </source>
</evidence>
<dbReference type="EMBL" id="QKKF02030383">
    <property type="protein sequence ID" value="RZF34786.1"/>
    <property type="molecule type" value="Genomic_DNA"/>
</dbReference>
<dbReference type="InterPro" id="IPR042307">
    <property type="entry name" value="Reeler_sf"/>
</dbReference>
<dbReference type="PROSITE" id="PS51019">
    <property type="entry name" value="REELIN"/>
    <property type="match status" value="1"/>
</dbReference>
<evidence type="ECO:0000313" key="4">
    <source>
        <dbReference type="Proteomes" id="UP000291343"/>
    </source>
</evidence>
<dbReference type="GO" id="GO:0016020">
    <property type="term" value="C:membrane"/>
    <property type="evidence" value="ECO:0007669"/>
    <property type="project" value="TreeGrafter"/>
</dbReference>
<evidence type="ECO:0000313" key="3">
    <source>
        <dbReference type="EMBL" id="RZF34786.1"/>
    </source>
</evidence>
<dbReference type="PANTHER" id="PTHR45828">
    <property type="entry name" value="CYTOCHROME B561/FERRIC REDUCTASE TRANSMEMBRANE"/>
    <property type="match status" value="1"/>
</dbReference>
<feature type="signal peptide" evidence="1">
    <location>
        <begin position="1"/>
        <end position="22"/>
    </location>
</feature>
<accession>A0A482WND2</accession>
<dbReference type="Proteomes" id="UP000291343">
    <property type="component" value="Unassembled WGS sequence"/>
</dbReference>
<dbReference type="OrthoDB" id="6418377at2759"/>
<dbReference type="SMR" id="A0A482WND2"/>
<comment type="caution">
    <text evidence="3">The sequence shown here is derived from an EMBL/GenBank/DDBJ whole genome shotgun (WGS) entry which is preliminary data.</text>
</comment>
<protein>
    <recommendedName>
        <fullName evidence="2">Reelin domain-containing protein</fullName>
    </recommendedName>
</protein>
<gene>
    <name evidence="3" type="ORF">LSTR_LSTR007838</name>
</gene>
<dbReference type="AlphaFoldDB" id="A0A482WND2"/>
<dbReference type="PANTHER" id="PTHR45828:SF33">
    <property type="entry name" value="DOMON DOMAIN-CONTAINING PROTEIN"/>
    <property type="match status" value="1"/>
</dbReference>
<dbReference type="Pfam" id="PF02014">
    <property type="entry name" value="Reeler"/>
    <property type="match status" value="1"/>
</dbReference>
<dbReference type="InterPro" id="IPR051237">
    <property type="entry name" value="Ferric-chelate_Red/DefProt"/>
</dbReference>